<accession>A0A9W7M9S0</accession>
<feature type="region of interest" description="Disordered" evidence="1">
    <location>
        <begin position="1"/>
        <end position="29"/>
    </location>
</feature>
<dbReference type="AlphaFoldDB" id="A0A9W7M9S0"/>
<reference evidence="2" key="1">
    <citation type="submission" date="2023-05" db="EMBL/GenBank/DDBJ databases">
        <title>Genome and transcriptome analyses reveal genes involved in the formation of fine ridges on petal epidermal cells in Hibiscus trionum.</title>
        <authorList>
            <person name="Koshimizu S."/>
            <person name="Masuda S."/>
            <person name="Ishii T."/>
            <person name="Shirasu K."/>
            <person name="Hoshino A."/>
            <person name="Arita M."/>
        </authorList>
    </citation>
    <scope>NUCLEOTIDE SEQUENCE</scope>
    <source>
        <strain evidence="2">Hamamatsu line</strain>
    </source>
</reference>
<sequence>MADNGSDHEQSEHESRRVTRQTQKAKWATSKDRITTLEDKVIRLENATIGARERLDVVDVRLWELGQWDDKLKEEFQGIINDVNESADLQDGVKALKKIVEDLAKQAELVVLIKEIEDLKSEVLVYKAAVRNGMVASPARVLVDVPKPKHFKGTRSAQQVENFLWELE</sequence>
<comment type="caution">
    <text evidence="2">The sequence shown here is derived from an EMBL/GenBank/DDBJ whole genome shotgun (WGS) entry which is preliminary data.</text>
</comment>
<evidence type="ECO:0000256" key="1">
    <source>
        <dbReference type="SAM" id="MobiDB-lite"/>
    </source>
</evidence>
<gene>
    <name evidence="2" type="ORF">HRI_003230500</name>
</gene>
<dbReference type="OrthoDB" id="993481at2759"/>
<organism evidence="2 3">
    <name type="scientific">Hibiscus trionum</name>
    <name type="common">Flower of an hour</name>
    <dbReference type="NCBI Taxonomy" id="183268"/>
    <lineage>
        <taxon>Eukaryota</taxon>
        <taxon>Viridiplantae</taxon>
        <taxon>Streptophyta</taxon>
        <taxon>Embryophyta</taxon>
        <taxon>Tracheophyta</taxon>
        <taxon>Spermatophyta</taxon>
        <taxon>Magnoliopsida</taxon>
        <taxon>eudicotyledons</taxon>
        <taxon>Gunneridae</taxon>
        <taxon>Pentapetalae</taxon>
        <taxon>rosids</taxon>
        <taxon>malvids</taxon>
        <taxon>Malvales</taxon>
        <taxon>Malvaceae</taxon>
        <taxon>Malvoideae</taxon>
        <taxon>Hibiscus</taxon>
    </lineage>
</organism>
<proteinExistence type="predicted"/>
<name>A0A9W7M9S0_HIBTR</name>
<protein>
    <submittedName>
        <fullName evidence="2">Uncharacterized protein</fullName>
    </submittedName>
</protein>
<evidence type="ECO:0000313" key="2">
    <source>
        <dbReference type="EMBL" id="GMI95612.1"/>
    </source>
</evidence>
<dbReference type="Proteomes" id="UP001165190">
    <property type="component" value="Unassembled WGS sequence"/>
</dbReference>
<dbReference type="EMBL" id="BSYR01000027">
    <property type="protein sequence ID" value="GMI95612.1"/>
    <property type="molecule type" value="Genomic_DNA"/>
</dbReference>
<evidence type="ECO:0000313" key="3">
    <source>
        <dbReference type="Proteomes" id="UP001165190"/>
    </source>
</evidence>
<feature type="compositionally biased region" description="Basic and acidic residues" evidence="1">
    <location>
        <begin position="1"/>
        <end position="17"/>
    </location>
</feature>
<keyword evidence="3" id="KW-1185">Reference proteome</keyword>